<dbReference type="InterPro" id="IPR052076">
    <property type="entry name" value="TRP_cation_channel"/>
</dbReference>
<dbReference type="InterPro" id="IPR036770">
    <property type="entry name" value="Ankyrin_rpt-contain_sf"/>
</dbReference>
<feature type="domain" description="Ion transport" evidence="11">
    <location>
        <begin position="848"/>
        <end position="1057"/>
    </location>
</feature>
<evidence type="ECO:0000256" key="2">
    <source>
        <dbReference type="ARBA" id="ARBA00022448"/>
    </source>
</evidence>
<dbReference type="AlphaFoldDB" id="A0A7R8ZQM9"/>
<dbReference type="InterPro" id="IPR005821">
    <property type="entry name" value="Ion_trans_dom"/>
</dbReference>
<evidence type="ECO:0000256" key="8">
    <source>
        <dbReference type="ARBA" id="ARBA00023065"/>
    </source>
</evidence>
<keyword evidence="7" id="KW-0040">ANK repeat</keyword>
<dbReference type="OrthoDB" id="1661883at2759"/>
<comment type="subcellular location">
    <subcellularLocation>
        <location evidence="1">Membrane</location>
        <topology evidence="1">Multi-pass membrane protein</topology>
    </subcellularLocation>
</comment>
<evidence type="ECO:0000256" key="10">
    <source>
        <dbReference type="ARBA" id="ARBA00023303"/>
    </source>
</evidence>
<dbReference type="Pfam" id="PF00520">
    <property type="entry name" value="Ion_trans"/>
    <property type="match status" value="1"/>
</dbReference>
<evidence type="ECO:0000256" key="6">
    <source>
        <dbReference type="ARBA" id="ARBA00022989"/>
    </source>
</evidence>
<dbReference type="EMBL" id="OB661611">
    <property type="protein sequence ID" value="CAD7228602.1"/>
    <property type="molecule type" value="Genomic_DNA"/>
</dbReference>
<keyword evidence="3" id="KW-0716">Sensory transduction</keyword>
<dbReference type="GO" id="GO:0005216">
    <property type="term" value="F:monoatomic ion channel activity"/>
    <property type="evidence" value="ECO:0007669"/>
    <property type="project" value="InterPro"/>
</dbReference>
<dbReference type="SUPFAM" id="SSF48403">
    <property type="entry name" value="Ankyrin repeat"/>
    <property type="match status" value="2"/>
</dbReference>
<keyword evidence="2" id="KW-0813">Transport</keyword>
<dbReference type="InterPro" id="IPR002110">
    <property type="entry name" value="Ankyrin_rpt"/>
</dbReference>
<keyword evidence="10" id="KW-0407">Ion channel</keyword>
<sequence>MEEEILFPHSTHIHEEPVAFPTHSAEDTRLPGEYATRYTQRPQVKRIGSFVSHVDEGHFKPSERNGRMHDWHADEDADAEAVRDLASVESQESNFVRIHSPQDEVDEDEYVTARKSRLRVKSRKTSISEIRIIVHDSNQTISSYYNPTFPSVHYSIPSTPVHEAAVNGDAVSVRHFGPPSSIVENRTLHEMARYGDLAAIYSYVETKNKTGTLGNRLNKLDEEGFAPLHYASRYAHVGTMYFLLQNGAKKDIQGTNGLTPLHLASKCKERTAKQNKTPSHSATPLENIQTGPVNPIEVTKAILKNINGTSNENLAQMFTREVLGSMALKPSIDINTASPTELLLAYGADPNHPDKYRMTPLHYAAMRDCIRAAQDLMAADGIDLEAEDQQKIRPLHMACIYGSNEIAQMLVNRKVDLRAKDESEQTPLHKAAQNGHFTIVEFLLSAASQRREGPLLLDSDGKETGFVEDMTELMVADVGTERNTALHLAVEHGHSKIVDLLVRKGANANVKNGIGATPLHLAAKSGDTNSIKLLLLVLRRSLGFRDIVRILLRNDAEIDSKNEDESTPLHLAAKFGRTKVVKELLHRDPRIVNLEDENNDTPLHLAAFEGQEKVAAILLETGADVTARNCLLWMPIDCAAAGGHLRCVRLLIDNDSPTDPADKNKRTPLQLACIKGHPKVVTELLERGADVSKTDHDGLTAIELAMKNGNKLTAQAIIDSSEWYKALCQTRSSKNTGIRLTPLRTMIKKYPELARRVFDKCTITLGSRESPNFCIKFVYDLLDDSYISDTKDDDPGGSINVFTDDGKLLKTSQLYTNHSTIWKKNHPLNLLVRFKRTTRFKRYFGYENILEWCCYVTAILLVADFSTCAAETGYRETRFKRYFGYENILEWCCYVTAILLVADFSTCAAETGYRERWQWQLGAVSIFLGWINLVLFLKKVPFFGIYVVMIIDIFSTFSKVFLVFFLFIVAFGLSFHVLLQNQTDFSEPHLSLLKTTIMMIGEYEYSSLYFAQDEQAVQYKGVVYGMLVVFIILMSIIVMNLLVGLAVDDIKEVQNQAALKRLAMQVQHVLDVESFIPAALHRRLYRKEETFYPNRRKTFWWSTLSILDTTILPEDSREQDEDDEPDLFHAMESLNSKLRKQGAMIQRLNNMMEAMAEKLNIAYEEPDDQVLPT</sequence>
<evidence type="ECO:0000256" key="3">
    <source>
        <dbReference type="ARBA" id="ARBA00022606"/>
    </source>
</evidence>
<keyword evidence="8" id="KW-0406">Ion transport</keyword>
<accession>A0A7R8ZQM9</accession>
<dbReference type="SMART" id="SM00248">
    <property type="entry name" value="ANK"/>
    <property type="match status" value="12"/>
</dbReference>
<dbReference type="PRINTS" id="PR01415">
    <property type="entry name" value="ANKYRIN"/>
</dbReference>
<proteinExistence type="predicted"/>
<gene>
    <name evidence="12" type="ORF">CTOB1V02_LOCUS6482</name>
</gene>
<name>A0A7R8ZQM9_9CRUS</name>
<evidence type="ECO:0000256" key="5">
    <source>
        <dbReference type="ARBA" id="ARBA00022737"/>
    </source>
</evidence>
<keyword evidence="4" id="KW-0812">Transmembrane</keyword>
<dbReference type="PANTHER" id="PTHR47143:SF3">
    <property type="entry name" value="PWWP DOMAIN-CONTAINING PROTEIN"/>
    <property type="match status" value="1"/>
</dbReference>
<evidence type="ECO:0000256" key="7">
    <source>
        <dbReference type="ARBA" id="ARBA00023043"/>
    </source>
</evidence>
<keyword evidence="6" id="KW-1133">Transmembrane helix</keyword>
<organism evidence="12">
    <name type="scientific">Cyprideis torosa</name>
    <dbReference type="NCBI Taxonomy" id="163714"/>
    <lineage>
        <taxon>Eukaryota</taxon>
        <taxon>Metazoa</taxon>
        <taxon>Ecdysozoa</taxon>
        <taxon>Arthropoda</taxon>
        <taxon>Crustacea</taxon>
        <taxon>Oligostraca</taxon>
        <taxon>Ostracoda</taxon>
        <taxon>Podocopa</taxon>
        <taxon>Podocopida</taxon>
        <taxon>Cytherocopina</taxon>
        <taxon>Cytheroidea</taxon>
        <taxon>Cytherideidae</taxon>
        <taxon>Cyprideis</taxon>
    </lineage>
</organism>
<protein>
    <recommendedName>
        <fullName evidence="11">Ion transport domain-containing protein</fullName>
    </recommendedName>
</protein>
<dbReference type="Gene3D" id="1.25.40.20">
    <property type="entry name" value="Ankyrin repeat-containing domain"/>
    <property type="match status" value="6"/>
</dbReference>
<dbReference type="GO" id="GO:0034703">
    <property type="term" value="C:cation channel complex"/>
    <property type="evidence" value="ECO:0007669"/>
    <property type="project" value="UniProtKB-ARBA"/>
</dbReference>
<dbReference type="Pfam" id="PF12796">
    <property type="entry name" value="Ank_2"/>
    <property type="match status" value="5"/>
</dbReference>
<evidence type="ECO:0000259" key="11">
    <source>
        <dbReference type="Pfam" id="PF00520"/>
    </source>
</evidence>
<evidence type="ECO:0000256" key="1">
    <source>
        <dbReference type="ARBA" id="ARBA00004141"/>
    </source>
</evidence>
<evidence type="ECO:0000256" key="9">
    <source>
        <dbReference type="ARBA" id="ARBA00023136"/>
    </source>
</evidence>
<dbReference type="PROSITE" id="PS50297">
    <property type="entry name" value="ANK_REP_REGION"/>
    <property type="match status" value="8"/>
</dbReference>
<dbReference type="PROSITE" id="PS50088">
    <property type="entry name" value="ANK_REPEAT"/>
    <property type="match status" value="8"/>
</dbReference>
<dbReference type="PANTHER" id="PTHR47143">
    <property type="entry name" value="TRANSIENT RECEPTOR POTENTIAL CATION CHANNEL PROTEIN PAINLESS"/>
    <property type="match status" value="1"/>
</dbReference>
<evidence type="ECO:0000256" key="4">
    <source>
        <dbReference type="ARBA" id="ARBA00022692"/>
    </source>
</evidence>
<evidence type="ECO:0000313" key="12">
    <source>
        <dbReference type="EMBL" id="CAD7228602.1"/>
    </source>
</evidence>
<reference evidence="12" key="1">
    <citation type="submission" date="2020-11" db="EMBL/GenBank/DDBJ databases">
        <authorList>
            <person name="Tran Van P."/>
        </authorList>
    </citation>
    <scope>NUCLEOTIDE SEQUENCE</scope>
</reference>
<keyword evidence="5" id="KW-0677">Repeat</keyword>
<keyword evidence="9" id="KW-0472">Membrane</keyword>